<evidence type="ECO:0000313" key="2">
    <source>
        <dbReference type="Proteomes" id="UP001146468"/>
    </source>
</evidence>
<protein>
    <submittedName>
        <fullName evidence="1">Class I SAM-dependent methyltransferase</fullName>
        <ecNumber evidence="1">2.1.1.-</ecNumber>
    </submittedName>
</protein>
<dbReference type="InterPro" id="IPR029063">
    <property type="entry name" value="SAM-dependent_MTases_sf"/>
</dbReference>
<dbReference type="GO" id="GO:0032259">
    <property type="term" value="P:methylation"/>
    <property type="evidence" value="ECO:0007669"/>
    <property type="project" value="UniProtKB-KW"/>
</dbReference>
<dbReference type="InterPro" id="IPR050723">
    <property type="entry name" value="CFA/CMAS"/>
</dbReference>
<dbReference type="CDD" id="cd02440">
    <property type="entry name" value="AdoMet_MTases"/>
    <property type="match status" value="1"/>
</dbReference>
<organism evidence="1 2">
    <name type="scientific">Corynebacterium meitnerae</name>
    <dbReference type="NCBI Taxonomy" id="2913498"/>
    <lineage>
        <taxon>Bacteria</taxon>
        <taxon>Bacillati</taxon>
        <taxon>Actinomycetota</taxon>
        <taxon>Actinomycetes</taxon>
        <taxon>Mycobacteriales</taxon>
        <taxon>Corynebacteriaceae</taxon>
        <taxon>Corynebacterium</taxon>
    </lineage>
</organism>
<dbReference type="Proteomes" id="UP001146468">
    <property type="component" value="Unassembled WGS sequence"/>
</dbReference>
<name>A0A9X3LRR5_9CORY</name>
<dbReference type="RefSeq" id="WP_269964456.1">
    <property type="nucleotide sequence ID" value="NZ_JAKMUS010000001.1"/>
</dbReference>
<comment type="caution">
    <text evidence="1">The sequence shown here is derived from an EMBL/GenBank/DDBJ whole genome shotgun (WGS) entry which is preliminary data.</text>
</comment>
<evidence type="ECO:0000313" key="1">
    <source>
        <dbReference type="EMBL" id="MCZ9292989.1"/>
    </source>
</evidence>
<keyword evidence="1" id="KW-0489">Methyltransferase</keyword>
<accession>A0A9X3LRR5</accession>
<dbReference type="Pfam" id="PF02353">
    <property type="entry name" value="CMAS"/>
    <property type="match status" value="1"/>
</dbReference>
<sequence length="439" mass="48077">MPSNSAQFAHLDSVDAERWPSLVYVPSAAGMRIRARMAEAKFAKHCAQAGLELSPDGEHDLVVDHAQLFDRIALKGWVGLAEGYMAGEWRTDTSSDLVKVLKGLLASGYSPKTPHMKQDPKLVSGEIPPELVARYGGDGMSAFAGHFSTGVPTTERMSRKSFVPAAGRGKEPSNYFVATTHFAAPLETMKHDLGDAQARSVSMLLDEAGVRAGTQVAEIPCSGGAVAIAAASRRATVDAVVTDSAVLRTLRERLTLAGVADSVHISVTEDPSQTLMRRAGRYDAIVCAEYFETLPQLERRTRLQLMDKLLAKNGRAVIQSVTATEKLSGPARDAMESLRAYIWPSLEYSDSDELRRIADKYTGLRVVGETHAPDHLALSLKHQLTTFQGQLREAAADGFDAVYRRLWMWQLALRQAMAELGMLDVVQYTLTHRQRWGAR</sequence>
<keyword evidence="1" id="KW-0808">Transferase</keyword>
<dbReference type="Gene3D" id="3.40.50.150">
    <property type="entry name" value="Vaccinia Virus protein VP39"/>
    <property type="match status" value="1"/>
</dbReference>
<dbReference type="EC" id="2.1.1.-" evidence="1"/>
<dbReference type="EMBL" id="JAKMUS010000001">
    <property type="protein sequence ID" value="MCZ9292989.1"/>
    <property type="molecule type" value="Genomic_DNA"/>
</dbReference>
<dbReference type="PANTHER" id="PTHR43667:SF2">
    <property type="entry name" value="FATTY ACID C-METHYL TRANSFERASE"/>
    <property type="match status" value="1"/>
</dbReference>
<dbReference type="SUPFAM" id="SSF53335">
    <property type="entry name" value="S-adenosyl-L-methionine-dependent methyltransferases"/>
    <property type="match status" value="1"/>
</dbReference>
<proteinExistence type="predicted"/>
<keyword evidence="2" id="KW-1185">Reference proteome</keyword>
<dbReference type="PANTHER" id="PTHR43667">
    <property type="entry name" value="CYCLOPROPANE-FATTY-ACYL-PHOSPHOLIPID SYNTHASE"/>
    <property type="match status" value="1"/>
</dbReference>
<dbReference type="GO" id="GO:0008168">
    <property type="term" value="F:methyltransferase activity"/>
    <property type="evidence" value="ECO:0007669"/>
    <property type="project" value="UniProtKB-KW"/>
</dbReference>
<reference evidence="1" key="1">
    <citation type="submission" date="2022-02" db="EMBL/GenBank/DDBJ databases">
        <title>Corynebacterium sp. from urogenital microbiome.</title>
        <authorList>
            <person name="Cappelli E.A."/>
            <person name="Ribeiro T.G."/>
            <person name="Peixe L."/>
        </authorList>
    </citation>
    <scope>NUCLEOTIDE SEQUENCE</scope>
    <source>
        <strain evidence="1">C8Ua_172</strain>
    </source>
</reference>
<gene>
    <name evidence="1" type="ORF">L8U60_00625</name>
</gene>
<dbReference type="AlphaFoldDB" id="A0A9X3LRR5"/>